<dbReference type="EMBL" id="BOMB01000006">
    <property type="protein sequence ID" value="GID10201.1"/>
    <property type="molecule type" value="Genomic_DNA"/>
</dbReference>
<organism evidence="1 2">
    <name type="scientific">Actinocatenispora rupis</name>
    <dbReference type="NCBI Taxonomy" id="519421"/>
    <lineage>
        <taxon>Bacteria</taxon>
        <taxon>Bacillati</taxon>
        <taxon>Actinomycetota</taxon>
        <taxon>Actinomycetes</taxon>
        <taxon>Micromonosporales</taxon>
        <taxon>Micromonosporaceae</taxon>
        <taxon>Actinocatenispora</taxon>
    </lineage>
</organism>
<gene>
    <name evidence="1" type="ORF">Aru02nite_10900</name>
</gene>
<keyword evidence="2" id="KW-1185">Reference proteome</keyword>
<dbReference type="Proteomes" id="UP000612808">
    <property type="component" value="Unassembled WGS sequence"/>
</dbReference>
<reference evidence="1" key="1">
    <citation type="submission" date="2021-01" db="EMBL/GenBank/DDBJ databases">
        <title>Whole genome shotgun sequence of Actinocatenispora rupis NBRC 107355.</title>
        <authorList>
            <person name="Komaki H."/>
            <person name="Tamura T."/>
        </authorList>
    </citation>
    <scope>NUCLEOTIDE SEQUENCE</scope>
    <source>
        <strain evidence="1">NBRC 107355</strain>
    </source>
</reference>
<proteinExistence type="predicted"/>
<dbReference type="RefSeq" id="WP_203655402.1">
    <property type="nucleotide sequence ID" value="NZ_BAAAZM010000002.1"/>
</dbReference>
<accession>A0A8J3J277</accession>
<evidence type="ECO:0000313" key="2">
    <source>
        <dbReference type="Proteomes" id="UP000612808"/>
    </source>
</evidence>
<dbReference type="AlphaFoldDB" id="A0A8J3J277"/>
<comment type="caution">
    <text evidence="1">The sequence shown here is derived from an EMBL/GenBank/DDBJ whole genome shotgun (WGS) entry which is preliminary data.</text>
</comment>
<protein>
    <submittedName>
        <fullName evidence="1">Uncharacterized protein</fullName>
    </submittedName>
</protein>
<evidence type="ECO:0000313" key="1">
    <source>
        <dbReference type="EMBL" id="GID10201.1"/>
    </source>
</evidence>
<sequence length="186" mass="20070">MTAHPHRQTTRFLATIHTPGCRPVDDDPPVFDTPQQAWAWLAEQRQQAEDDAVVLLDDEGDTCYSTTLQELAGLAAISAPDAAWDGTGSVRGDTPGDGGSHDLGLVYEVTALDDPAVCANPGHDHTAHDTTGTAIDGPHRCGHCGRPAHWDEQVDDYQHDDPTAPDCFLIRRLPGATPCHPERTTH</sequence>
<name>A0A8J3J277_9ACTN</name>